<evidence type="ECO:0000313" key="3">
    <source>
        <dbReference type="Proteomes" id="UP001589647"/>
    </source>
</evidence>
<dbReference type="PROSITE" id="PS51257">
    <property type="entry name" value="PROKAR_LIPOPROTEIN"/>
    <property type="match status" value="1"/>
</dbReference>
<keyword evidence="3" id="KW-1185">Reference proteome</keyword>
<evidence type="ECO:0000256" key="1">
    <source>
        <dbReference type="SAM" id="MobiDB-lite"/>
    </source>
</evidence>
<dbReference type="EMBL" id="JBHMEI010000021">
    <property type="protein sequence ID" value="MFB9204907.1"/>
    <property type="molecule type" value="Genomic_DNA"/>
</dbReference>
<feature type="region of interest" description="Disordered" evidence="1">
    <location>
        <begin position="35"/>
        <end position="100"/>
    </location>
</feature>
<organism evidence="2 3">
    <name type="scientific">Nonomuraea spiralis</name>
    <dbReference type="NCBI Taxonomy" id="46182"/>
    <lineage>
        <taxon>Bacteria</taxon>
        <taxon>Bacillati</taxon>
        <taxon>Actinomycetota</taxon>
        <taxon>Actinomycetes</taxon>
        <taxon>Streptosporangiales</taxon>
        <taxon>Streptosporangiaceae</taxon>
        <taxon>Nonomuraea</taxon>
    </lineage>
</organism>
<dbReference type="Proteomes" id="UP001589647">
    <property type="component" value="Unassembled WGS sequence"/>
</dbReference>
<gene>
    <name evidence="2" type="ORF">ACFFV7_27190</name>
</gene>
<comment type="caution">
    <text evidence="2">The sequence shown here is derived from an EMBL/GenBank/DDBJ whole genome shotgun (WGS) entry which is preliminary data.</text>
</comment>
<sequence>MRGPAWRRPVVLVSVAAACATTAVVWWLAGSRPSATAVAGEGGTPAAVQSQASDPAVGDPAATGDPAPTGDAVPSEDATGDATPSGEATPTGEPTAGGDGVAAQQAGQVESLLSSSSSTRSSLSTAIADATRCRRNAVDTIEDITASRRDQLAAARTLELAALPDGAALKQTLITALDASYDADTAFLSWARRHLAGGCTGPVSGDRDYRRGLSRSEAAQTAKAQFAQSWQSIAEAYDLTIWKAHQI</sequence>
<reference evidence="2 3" key="1">
    <citation type="submission" date="2024-09" db="EMBL/GenBank/DDBJ databases">
        <authorList>
            <person name="Sun Q."/>
            <person name="Mori K."/>
        </authorList>
    </citation>
    <scope>NUCLEOTIDE SEQUENCE [LARGE SCALE GENOMIC DNA]</scope>
    <source>
        <strain evidence="2 3">CCM 3426</strain>
    </source>
</reference>
<name>A0ABV5IKH8_9ACTN</name>
<evidence type="ECO:0000313" key="2">
    <source>
        <dbReference type="EMBL" id="MFB9204907.1"/>
    </source>
</evidence>
<proteinExistence type="predicted"/>
<dbReference type="RefSeq" id="WP_194521967.1">
    <property type="nucleotide sequence ID" value="NZ_BMRC01000010.1"/>
</dbReference>
<protein>
    <submittedName>
        <fullName evidence="2">Uncharacterized protein</fullName>
    </submittedName>
</protein>
<accession>A0ABV5IKH8</accession>